<dbReference type="Proteomes" id="UP000177838">
    <property type="component" value="Unassembled WGS sequence"/>
</dbReference>
<evidence type="ECO:0000313" key="3">
    <source>
        <dbReference type="Proteomes" id="UP000177838"/>
    </source>
</evidence>
<feature type="transmembrane region" description="Helical" evidence="1">
    <location>
        <begin position="376"/>
        <end position="395"/>
    </location>
</feature>
<dbReference type="EMBL" id="MHTK01000003">
    <property type="protein sequence ID" value="OHA59973.1"/>
    <property type="molecule type" value="Genomic_DNA"/>
</dbReference>
<dbReference type="PANTHER" id="PTHR23526:SF2">
    <property type="entry name" value="MAJOR FACILITATOR SUPERFAMILY (MFS) PROFILE DOMAIN-CONTAINING PROTEIN"/>
    <property type="match status" value="1"/>
</dbReference>
<dbReference type="InterPro" id="IPR052528">
    <property type="entry name" value="Sugar_transport-like"/>
</dbReference>
<comment type="caution">
    <text evidence="2">The sequence shown here is derived from an EMBL/GenBank/DDBJ whole genome shotgun (WGS) entry which is preliminary data.</text>
</comment>
<sequence>MDYTQKKLQRRFIYFGGLLFTFHLAFASYINSSFVARLAGDQLVGSFFIVASTLTIFGMLVVPNLLKRLSFKSFLTVLATLNILLALLLSSGLPWPWLLLSGLALFFALGHIIKYLLDLYLEVYTDNEETGVVRGAFLTILNLSWLASPLIIGSLLGEGSNYALVYFVSGLSLFLFVLTVLITFAVPPHSEQKEVVAAISIGKVLRSLWQERSTHESDLHNILAINFILNFFYAFMVIYTPLYLHTNIGLSWSAIGVIFTIMLLPFVFLQYPLGKLADGQLGEKEILSAGLLIMGLACITLSFITSANMALWALVLFVSRLGAASVEIAQETYLFKKINADDTFILAISRILLPAAYIAGPLTATIFLFFLPIQYLFIFLGLIVLFGLRYALVLVDTK</sequence>
<reference evidence="2 3" key="1">
    <citation type="journal article" date="2016" name="Nat. Commun.">
        <title>Thousands of microbial genomes shed light on interconnected biogeochemical processes in an aquifer system.</title>
        <authorList>
            <person name="Anantharaman K."/>
            <person name="Brown C.T."/>
            <person name="Hug L.A."/>
            <person name="Sharon I."/>
            <person name="Castelle C.J."/>
            <person name="Probst A.J."/>
            <person name="Thomas B.C."/>
            <person name="Singh A."/>
            <person name="Wilkins M.J."/>
            <person name="Karaoz U."/>
            <person name="Brodie E.L."/>
            <person name="Williams K.H."/>
            <person name="Hubbard S.S."/>
            <person name="Banfield J.F."/>
        </authorList>
    </citation>
    <scope>NUCLEOTIDE SEQUENCE [LARGE SCALE GENOMIC DNA]</scope>
</reference>
<dbReference type="AlphaFoldDB" id="A0A1G2QHY1"/>
<feature type="transmembrane region" description="Helical" evidence="1">
    <location>
        <begin position="250"/>
        <end position="274"/>
    </location>
</feature>
<accession>A0A1G2QHY1</accession>
<dbReference type="Gene3D" id="1.20.1250.20">
    <property type="entry name" value="MFS general substrate transporter like domains"/>
    <property type="match status" value="2"/>
</dbReference>
<dbReference type="STRING" id="1802439.A2589_03680"/>
<feature type="transmembrane region" description="Helical" evidence="1">
    <location>
        <begin position="137"/>
        <end position="157"/>
    </location>
</feature>
<keyword evidence="1" id="KW-1133">Transmembrane helix</keyword>
<gene>
    <name evidence="2" type="ORF">A2589_03680</name>
</gene>
<protein>
    <recommendedName>
        <fullName evidence="4">Major facilitator superfamily (MFS) profile domain-containing protein</fullName>
    </recommendedName>
</protein>
<keyword evidence="1" id="KW-0472">Membrane</keyword>
<dbReference type="GO" id="GO:0022857">
    <property type="term" value="F:transmembrane transporter activity"/>
    <property type="evidence" value="ECO:0007669"/>
    <property type="project" value="InterPro"/>
</dbReference>
<feature type="transmembrane region" description="Helical" evidence="1">
    <location>
        <begin position="163"/>
        <end position="186"/>
    </location>
</feature>
<evidence type="ECO:0008006" key="4">
    <source>
        <dbReference type="Google" id="ProtNLM"/>
    </source>
</evidence>
<organism evidence="2 3">
    <name type="scientific">Candidatus Vogelbacteria bacterium RIFOXYD1_FULL_46_19</name>
    <dbReference type="NCBI Taxonomy" id="1802439"/>
    <lineage>
        <taxon>Bacteria</taxon>
        <taxon>Candidatus Vogeliibacteriota</taxon>
    </lineage>
</organism>
<name>A0A1G2QHY1_9BACT</name>
<dbReference type="PANTHER" id="PTHR23526">
    <property type="entry name" value="INTEGRAL MEMBRANE TRANSPORT PROTEIN-RELATED"/>
    <property type="match status" value="1"/>
</dbReference>
<keyword evidence="1" id="KW-0812">Transmembrane</keyword>
<evidence type="ECO:0000256" key="1">
    <source>
        <dbReference type="SAM" id="Phobius"/>
    </source>
</evidence>
<dbReference type="InterPro" id="IPR011701">
    <property type="entry name" value="MFS"/>
</dbReference>
<dbReference type="SUPFAM" id="SSF103473">
    <property type="entry name" value="MFS general substrate transporter"/>
    <property type="match status" value="1"/>
</dbReference>
<feature type="transmembrane region" description="Helical" evidence="1">
    <location>
        <begin position="222"/>
        <end position="244"/>
    </location>
</feature>
<dbReference type="Pfam" id="PF07690">
    <property type="entry name" value="MFS_1"/>
    <property type="match status" value="1"/>
</dbReference>
<feature type="transmembrane region" description="Helical" evidence="1">
    <location>
        <begin position="12"/>
        <end position="31"/>
    </location>
</feature>
<feature type="transmembrane region" description="Helical" evidence="1">
    <location>
        <begin position="69"/>
        <end position="89"/>
    </location>
</feature>
<feature type="transmembrane region" description="Helical" evidence="1">
    <location>
        <begin position="43"/>
        <end position="62"/>
    </location>
</feature>
<feature type="transmembrane region" description="Helical" evidence="1">
    <location>
        <begin position="351"/>
        <end position="370"/>
    </location>
</feature>
<evidence type="ECO:0000313" key="2">
    <source>
        <dbReference type="EMBL" id="OHA59973.1"/>
    </source>
</evidence>
<dbReference type="InterPro" id="IPR036259">
    <property type="entry name" value="MFS_trans_sf"/>
</dbReference>
<feature type="transmembrane region" description="Helical" evidence="1">
    <location>
        <begin position="286"/>
        <end position="304"/>
    </location>
</feature>
<proteinExistence type="predicted"/>